<protein>
    <recommendedName>
        <fullName evidence="4">Tetraspanin family-domain-containing protein</fullName>
    </recommendedName>
</protein>
<name>A0A397T7B7_9GLOM</name>
<keyword evidence="1" id="KW-1133">Transmembrane helix</keyword>
<dbReference type="AlphaFoldDB" id="A0A397T7B7"/>
<organism evidence="2 3">
    <name type="scientific">Glomus cerebriforme</name>
    <dbReference type="NCBI Taxonomy" id="658196"/>
    <lineage>
        <taxon>Eukaryota</taxon>
        <taxon>Fungi</taxon>
        <taxon>Fungi incertae sedis</taxon>
        <taxon>Mucoromycota</taxon>
        <taxon>Glomeromycotina</taxon>
        <taxon>Glomeromycetes</taxon>
        <taxon>Glomerales</taxon>
        <taxon>Glomeraceae</taxon>
        <taxon>Glomus</taxon>
    </lineage>
</organism>
<feature type="transmembrane region" description="Helical" evidence="1">
    <location>
        <begin position="57"/>
        <end position="81"/>
    </location>
</feature>
<evidence type="ECO:0000256" key="1">
    <source>
        <dbReference type="SAM" id="Phobius"/>
    </source>
</evidence>
<keyword evidence="1" id="KW-0812">Transmembrane</keyword>
<evidence type="ECO:0000313" key="3">
    <source>
        <dbReference type="Proteomes" id="UP000265703"/>
    </source>
</evidence>
<reference evidence="2 3" key="1">
    <citation type="submission" date="2018-06" db="EMBL/GenBank/DDBJ databases">
        <title>Comparative genomics reveals the genomic features of Rhizophagus irregularis, R. cerebriforme, R. diaphanum and Gigaspora rosea, and their symbiotic lifestyle signature.</title>
        <authorList>
            <person name="Morin E."/>
            <person name="San Clemente H."/>
            <person name="Chen E.C.H."/>
            <person name="De La Providencia I."/>
            <person name="Hainaut M."/>
            <person name="Kuo A."/>
            <person name="Kohler A."/>
            <person name="Murat C."/>
            <person name="Tang N."/>
            <person name="Roy S."/>
            <person name="Loubradou J."/>
            <person name="Henrissat B."/>
            <person name="Grigoriev I.V."/>
            <person name="Corradi N."/>
            <person name="Roux C."/>
            <person name="Martin F.M."/>
        </authorList>
    </citation>
    <scope>NUCLEOTIDE SEQUENCE [LARGE SCALE GENOMIC DNA]</scope>
    <source>
        <strain evidence="2 3">DAOM 227022</strain>
    </source>
</reference>
<evidence type="ECO:0008006" key="4">
    <source>
        <dbReference type="Google" id="ProtNLM"/>
    </source>
</evidence>
<dbReference type="Proteomes" id="UP000265703">
    <property type="component" value="Unassembled WGS sequence"/>
</dbReference>
<evidence type="ECO:0000313" key="2">
    <source>
        <dbReference type="EMBL" id="RIA94103.1"/>
    </source>
</evidence>
<keyword evidence="1" id="KW-0472">Membrane</keyword>
<sequence length="211" mass="24190">MAIKITKYCFYMPLKTSVIIVSSLWLIQGIIIIIKTIEFSLDLNLSDQEIAFKQTYTLPIFIIYGIMIIGSLFGLLVVNCANTSKMLFLYSKVAYVILGSNILGINILTIAEIVLHGSIILKECGNLSHICNYEYYHTRTISMRCLDLSYVCNQKYYDITYYIISYAITFILLSVYSVMVISAYAHKKKDKEDVVRHGYQNVKKDAMVDNY</sequence>
<dbReference type="OrthoDB" id="2333381at2759"/>
<proteinExistence type="predicted"/>
<keyword evidence="3" id="KW-1185">Reference proteome</keyword>
<gene>
    <name evidence="2" type="ORF">C1645_818575</name>
</gene>
<feature type="transmembrane region" description="Helical" evidence="1">
    <location>
        <begin position="159"/>
        <end position="181"/>
    </location>
</feature>
<dbReference type="EMBL" id="QKYT01000090">
    <property type="protein sequence ID" value="RIA94103.1"/>
    <property type="molecule type" value="Genomic_DNA"/>
</dbReference>
<comment type="caution">
    <text evidence="2">The sequence shown here is derived from an EMBL/GenBank/DDBJ whole genome shotgun (WGS) entry which is preliminary data.</text>
</comment>
<feature type="transmembrane region" description="Helical" evidence="1">
    <location>
        <begin position="12"/>
        <end position="37"/>
    </location>
</feature>
<accession>A0A397T7B7</accession>
<feature type="transmembrane region" description="Helical" evidence="1">
    <location>
        <begin position="93"/>
        <end position="115"/>
    </location>
</feature>